<dbReference type="GO" id="GO:0032790">
    <property type="term" value="P:ribosome disassembly"/>
    <property type="evidence" value="ECO:0007669"/>
    <property type="project" value="TreeGrafter"/>
</dbReference>
<dbReference type="Gene3D" id="3.30.110.10">
    <property type="entry name" value="Translation initiation factor 3 (IF-3), C-terminal domain"/>
    <property type="match status" value="1"/>
</dbReference>
<keyword evidence="6" id="KW-1185">Reference proteome</keyword>
<accession>A0A2P5IDC1</accession>
<dbReference type="AlphaFoldDB" id="A0A2P5IDC1"/>
<evidence type="ECO:0008006" key="7">
    <source>
        <dbReference type="Google" id="ProtNLM"/>
    </source>
</evidence>
<evidence type="ECO:0000256" key="4">
    <source>
        <dbReference type="SAM" id="MobiDB-lite"/>
    </source>
</evidence>
<dbReference type="EMBL" id="MAVT02000047">
    <property type="protein sequence ID" value="POS80502.1"/>
    <property type="molecule type" value="Genomic_DNA"/>
</dbReference>
<organism evidence="5 6">
    <name type="scientific">Diaporthe helianthi</name>
    <dbReference type="NCBI Taxonomy" id="158607"/>
    <lineage>
        <taxon>Eukaryota</taxon>
        <taxon>Fungi</taxon>
        <taxon>Dikarya</taxon>
        <taxon>Ascomycota</taxon>
        <taxon>Pezizomycotina</taxon>
        <taxon>Sordariomycetes</taxon>
        <taxon>Sordariomycetidae</taxon>
        <taxon>Diaporthales</taxon>
        <taxon>Diaporthaceae</taxon>
        <taxon>Diaporthe</taxon>
    </lineage>
</organism>
<keyword evidence="3" id="KW-0648">Protein biosynthesis</keyword>
<dbReference type="OrthoDB" id="21573at2759"/>
<reference evidence="5" key="1">
    <citation type="submission" date="2017-09" db="EMBL/GenBank/DDBJ databases">
        <title>Polyketide synthases of a Diaporthe helianthi virulent isolate.</title>
        <authorList>
            <person name="Baroncelli R."/>
        </authorList>
    </citation>
    <scope>NUCLEOTIDE SEQUENCE [LARGE SCALE GENOMIC DNA]</scope>
    <source>
        <strain evidence="5">7/96</strain>
    </source>
</reference>
<dbReference type="PANTHER" id="PTHR10938">
    <property type="entry name" value="TRANSLATION INITIATION FACTOR IF-3"/>
    <property type="match status" value="1"/>
</dbReference>
<dbReference type="GO" id="GO:0070124">
    <property type="term" value="P:mitochondrial translational initiation"/>
    <property type="evidence" value="ECO:0007669"/>
    <property type="project" value="TreeGrafter"/>
</dbReference>
<evidence type="ECO:0000256" key="1">
    <source>
        <dbReference type="ARBA" id="ARBA00005439"/>
    </source>
</evidence>
<protein>
    <recommendedName>
        <fullName evidence="7">Translation initiation factor 3 C-terminal domain-containing protein</fullName>
    </recommendedName>
</protein>
<dbReference type="STRING" id="158607.A0A2P5IDC1"/>
<feature type="region of interest" description="Disordered" evidence="4">
    <location>
        <begin position="166"/>
        <end position="190"/>
    </location>
</feature>
<feature type="region of interest" description="Disordered" evidence="4">
    <location>
        <begin position="322"/>
        <end position="384"/>
    </location>
</feature>
<gene>
    <name evidence="5" type="ORF">DHEL01_v201101</name>
</gene>
<dbReference type="GO" id="GO:0043022">
    <property type="term" value="F:ribosome binding"/>
    <property type="evidence" value="ECO:0007669"/>
    <property type="project" value="TreeGrafter"/>
</dbReference>
<feature type="compositionally biased region" description="Acidic residues" evidence="4">
    <location>
        <begin position="174"/>
        <end position="190"/>
    </location>
</feature>
<dbReference type="GO" id="GO:0005739">
    <property type="term" value="C:mitochondrion"/>
    <property type="evidence" value="ECO:0007669"/>
    <property type="project" value="TreeGrafter"/>
</dbReference>
<proteinExistence type="inferred from homology"/>
<comment type="similarity">
    <text evidence="1">Belongs to the IF-3 family.</text>
</comment>
<dbReference type="Proteomes" id="UP000094444">
    <property type="component" value="Unassembled WGS sequence"/>
</dbReference>
<comment type="caution">
    <text evidence="5">The sequence shown here is derived from an EMBL/GenBank/DDBJ whole genome shotgun (WGS) entry which is preliminary data.</text>
</comment>
<dbReference type="GO" id="GO:0003743">
    <property type="term" value="F:translation initiation factor activity"/>
    <property type="evidence" value="ECO:0007669"/>
    <property type="project" value="UniProtKB-KW"/>
</dbReference>
<keyword evidence="2" id="KW-0396">Initiation factor</keyword>
<dbReference type="InParanoid" id="A0A2P5IDC1"/>
<dbReference type="InterPro" id="IPR036788">
    <property type="entry name" value="T_IF-3_C_sf"/>
</dbReference>
<evidence type="ECO:0000313" key="6">
    <source>
        <dbReference type="Proteomes" id="UP000094444"/>
    </source>
</evidence>
<feature type="region of interest" description="Disordered" evidence="4">
    <location>
        <begin position="52"/>
        <end position="104"/>
    </location>
</feature>
<sequence>MPNSQCVFNPATALRRVFMPSNVGSAHSLHLTRIFVPALLALRPQARAYWAGRDHGTTPNPSRHSSIFDRDSYAPRQPPTSAQSLMERRVARQKQKKAEDEPAARVKVKLGRMPRDEEITWPFVHVKMPQANGHFSISNPQRVKDVLAQMDRKTTYLEVVVLPKSEDEKKDEKKDEDEDEDEDGDKDEYEESLRWPLCRIVNKLEELARQKNLKKQRRKTTVKEKEVELNWTLAPHDLDHKLKTLQKFLGKGYRVQVLLQKKTRGKATAKKDDAKGILERVSKAVGEVKGAKEWKGREGEILGEYKIFLQGKIQEEAAAKVADVGKDTSTANSVVAEEGEGAKDTSTANSVVAEEGEGAKDTSTANSVVAEEGEGASTMGQSQA</sequence>
<evidence type="ECO:0000313" key="5">
    <source>
        <dbReference type="EMBL" id="POS80502.1"/>
    </source>
</evidence>
<evidence type="ECO:0000256" key="3">
    <source>
        <dbReference type="ARBA" id="ARBA00022917"/>
    </source>
</evidence>
<name>A0A2P5IDC1_DIAHE</name>
<dbReference type="SUPFAM" id="SSF55200">
    <property type="entry name" value="Translation initiation factor IF3, C-terminal domain"/>
    <property type="match status" value="1"/>
</dbReference>
<dbReference type="PANTHER" id="PTHR10938:SF0">
    <property type="entry name" value="TRANSLATION INITIATION FACTOR IF-3, MITOCHONDRIAL"/>
    <property type="match status" value="1"/>
</dbReference>
<evidence type="ECO:0000256" key="2">
    <source>
        <dbReference type="ARBA" id="ARBA00022540"/>
    </source>
</evidence>
<feature type="compositionally biased region" description="Basic and acidic residues" evidence="4">
    <location>
        <begin position="86"/>
        <end position="104"/>
    </location>
</feature>
<dbReference type="InterPro" id="IPR001288">
    <property type="entry name" value="Translation_initiation_fac_3"/>
</dbReference>